<dbReference type="OrthoDB" id="9776438at2"/>
<feature type="transmembrane region" description="Helical" evidence="2">
    <location>
        <begin position="60"/>
        <end position="93"/>
    </location>
</feature>
<keyword evidence="2" id="KW-0812">Transmembrane</keyword>
<keyword evidence="4" id="KW-1185">Reference proteome</keyword>
<reference evidence="3 4" key="1">
    <citation type="submission" date="2018-05" db="EMBL/GenBank/DDBJ databases">
        <title>Lujinxingia marina gen. nov. sp. nov., a new facultative anaerobic member of the class Deltaproteobacteria, and proposal of Lujinxingaceae fam. nov.</title>
        <authorList>
            <person name="Li C.-M."/>
        </authorList>
    </citation>
    <scope>NUCLEOTIDE SEQUENCE [LARGE SCALE GENOMIC DNA]</scope>
    <source>
        <strain evidence="3 4">B210</strain>
    </source>
</reference>
<proteinExistence type="predicted"/>
<feature type="region of interest" description="Disordered" evidence="1">
    <location>
        <begin position="1"/>
        <end position="25"/>
    </location>
</feature>
<gene>
    <name evidence="3" type="ORF">DL240_09090</name>
</gene>
<protein>
    <submittedName>
        <fullName evidence="3">Uncharacterized protein</fullName>
    </submittedName>
</protein>
<feature type="transmembrane region" description="Helical" evidence="2">
    <location>
        <begin position="126"/>
        <end position="150"/>
    </location>
</feature>
<accession>A0A328C607</accession>
<dbReference type="RefSeq" id="WP_111729559.1">
    <property type="nucleotide sequence ID" value="NZ_QHKO01000003.1"/>
</dbReference>
<feature type="transmembrane region" description="Helical" evidence="2">
    <location>
        <begin position="162"/>
        <end position="180"/>
    </location>
</feature>
<comment type="caution">
    <text evidence="3">The sequence shown here is derived from an EMBL/GenBank/DDBJ whole genome shotgun (WGS) entry which is preliminary data.</text>
</comment>
<evidence type="ECO:0000313" key="3">
    <source>
        <dbReference type="EMBL" id="RAL23031.1"/>
    </source>
</evidence>
<sequence>MKTSKKDKGSTTDENVNPSEPNASHGFEYDLELAKATQGEFEGEIALVESSLGLGPFKVLFLVVVFCASPVLVGCLSPVLFAMCAAILFGASWCVGPSGLRMMPDPRVDVIDDMFDREGASGRQGLMLIGGLIAGLFAVICVAKGALPWLGDVSLEDAYDQVAFFGFGAVSMGLATSMFWKEYIRESRRLDDPQLLVSVEHFILESAAQQGSITAGTLAVNSRLSLHQASEVLRLLEVQGHLQSTVVGDGALHFRIAGHDKP</sequence>
<dbReference type="AlphaFoldDB" id="A0A328C607"/>
<evidence type="ECO:0000313" key="4">
    <source>
        <dbReference type="Proteomes" id="UP000249169"/>
    </source>
</evidence>
<name>A0A328C607_9DELT</name>
<keyword evidence="2" id="KW-1133">Transmembrane helix</keyword>
<evidence type="ECO:0000256" key="2">
    <source>
        <dbReference type="SAM" id="Phobius"/>
    </source>
</evidence>
<feature type="compositionally biased region" description="Basic and acidic residues" evidence="1">
    <location>
        <begin position="1"/>
        <end position="11"/>
    </location>
</feature>
<dbReference type="Proteomes" id="UP000249169">
    <property type="component" value="Unassembled WGS sequence"/>
</dbReference>
<dbReference type="EMBL" id="QHKO01000003">
    <property type="protein sequence ID" value="RAL23031.1"/>
    <property type="molecule type" value="Genomic_DNA"/>
</dbReference>
<keyword evidence="2" id="KW-0472">Membrane</keyword>
<evidence type="ECO:0000256" key="1">
    <source>
        <dbReference type="SAM" id="MobiDB-lite"/>
    </source>
</evidence>
<organism evidence="3 4">
    <name type="scientific">Lujinxingia litoralis</name>
    <dbReference type="NCBI Taxonomy" id="2211119"/>
    <lineage>
        <taxon>Bacteria</taxon>
        <taxon>Deltaproteobacteria</taxon>
        <taxon>Bradymonadales</taxon>
        <taxon>Lujinxingiaceae</taxon>
        <taxon>Lujinxingia</taxon>
    </lineage>
</organism>